<dbReference type="AlphaFoldDB" id="A0A1R1B298"/>
<dbReference type="RefSeq" id="WP_076322933.1">
    <property type="nucleotide sequence ID" value="NZ_MRTF01000004.1"/>
</dbReference>
<proteinExistence type="predicted"/>
<name>A0A1R1B298_PAELA</name>
<dbReference type="EMBL" id="MRTF01000004">
    <property type="protein sequence ID" value="OME92907.1"/>
    <property type="molecule type" value="Genomic_DNA"/>
</dbReference>
<dbReference type="OrthoDB" id="9795355at2"/>
<comment type="caution">
    <text evidence="1">The sequence shown here is derived from an EMBL/GenBank/DDBJ whole genome shotgun (WGS) entry which is preliminary data.</text>
</comment>
<protein>
    <recommendedName>
        <fullName evidence="3">Aldose 1-epimerase</fullName>
    </recommendedName>
</protein>
<evidence type="ECO:0000313" key="1">
    <source>
        <dbReference type="EMBL" id="OME92907.1"/>
    </source>
</evidence>
<dbReference type="InterPro" id="IPR008183">
    <property type="entry name" value="Aldose_1/G6P_1-epimerase"/>
</dbReference>
<accession>A0A1R1B298</accession>
<sequence length="333" mass="37605">METCPAVERCTFLDMPAVRAENDRLSMTVVPGWGSSVISLRWKPSDTELLRMPPSMTEYERTPLLYGIPVLFPPNRIENGSFTFEGRPYQFRINEPQHHNHAHGLVHDQAWEVGRCWTKGNRAVIGTVFSSRGRPTILSQFPHEFTILLRMSIDGASFRQTAEIRNKSTSSFPWGLGYHTTFRFPFGNEYGQERCTLQAPVGKRWVLNDRVLPTGELAHDFRSRGLRDGISVSQFPLDDLFLAMPEDRNETVLTDSAAGLRVTYRADDAFKQWVLHNGDGASGYLCPEPYTCATNAFNLELDPEITGMQVLEPGRTALLFCTIHVEELCSSSD</sequence>
<dbReference type="Gene3D" id="2.70.98.10">
    <property type="match status" value="1"/>
</dbReference>
<evidence type="ECO:0000313" key="2">
    <source>
        <dbReference type="Proteomes" id="UP000187074"/>
    </source>
</evidence>
<gene>
    <name evidence="1" type="ORF">BK123_13620</name>
</gene>
<dbReference type="Pfam" id="PF01263">
    <property type="entry name" value="Aldose_epim"/>
    <property type="match status" value="1"/>
</dbReference>
<dbReference type="GO" id="GO:0016853">
    <property type="term" value="F:isomerase activity"/>
    <property type="evidence" value="ECO:0007669"/>
    <property type="project" value="InterPro"/>
</dbReference>
<dbReference type="Proteomes" id="UP000187074">
    <property type="component" value="Unassembled WGS sequence"/>
</dbReference>
<evidence type="ECO:0008006" key="3">
    <source>
        <dbReference type="Google" id="ProtNLM"/>
    </source>
</evidence>
<reference evidence="1 2" key="1">
    <citation type="submission" date="2016-11" db="EMBL/GenBank/DDBJ databases">
        <title>Paenibacillus species isolates.</title>
        <authorList>
            <person name="Beno S.M."/>
        </authorList>
    </citation>
    <scope>NUCLEOTIDE SEQUENCE [LARGE SCALE GENOMIC DNA]</scope>
    <source>
        <strain evidence="1 2">FSL F4-0100</strain>
    </source>
</reference>
<dbReference type="SUPFAM" id="SSF74650">
    <property type="entry name" value="Galactose mutarotase-like"/>
    <property type="match status" value="1"/>
</dbReference>
<dbReference type="STRING" id="1401.BK123_13620"/>
<dbReference type="GO" id="GO:0005975">
    <property type="term" value="P:carbohydrate metabolic process"/>
    <property type="evidence" value="ECO:0007669"/>
    <property type="project" value="InterPro"/>
</dbReference>
<dbReference type="CDD" id="cd01081">
    <property type="entry name" value="Aldose_epim"/>
    <property type="match status" value="1"/>
</dbReference>
<organism evidence="1 2">
    <name type="scientific">Paenibacillus lautus</name>
    <name type="common">Bacillus lautus</name>
    <dbReference type="NCBI Taxonomy" id="1401"/>
    <lineage>
        <taxon>Bacteria</taxon>
        <taxon>Bacillati</taxon>
        <taxon>Bacillota</taxon>
        <taxon>Bacilli</taxon>
        <taxon>Bacillales</taxon>
        <taxon>Paenibacillaceae</taxon>
        <taxon>Paenibacillus</taxon>
    </lineage>
</organism>
<dbReference type="GO" id="GO:0030246">
    <property type="term" value="F:carbohydrate binding"/>
    <property type="evidence" value="ECO:0007669"/>
    <property type="project" value="InterPro"/>
</dbReference>
<dbReference type="InterPro" id="IPR014718">
    <property type="entry name" value="GH-type_carb-bd"/>
</dbReference>
<dbReference type="InterPro" id="IPR011013">
    <property type="entry name" value="Gal_mutarotase_sf_dom"/>
</dbReference>